<dbReference type="Proteomes" id="UP000237511">
    <property type="component" value="Unassembled WGS sequence"/>
</dbReference>
<organism evidence="1 2">
    <name type="scientific">Sinorhizobium americanum</name>
    <dbReference type="NCBI Taxonomy" id="194963"/>
    <lineage>
        <taxon>Bacteria</taxon>
        <taxon>Pseudomonadati</taxon>
        <taxon>Pseudomonadota</taxon>
        <taxon>Alphaproteobacteria</taxon>
        <taxon>Hyphomicrobiales</taxon>
        <taxon>Rhizobiaceae</taxon>
        <taxon>Sinorhizobium/Ensifer group</taxon>
        <taxon>Sinorhizobium</taxon>
    </lineage>
</organism>
<name>A0A2S3YVH9_9HYPH</name>
<sequence>MFQGINRLFAAAFVRRRKWTSGVAVVCSRVRFRGLSAIVAGLMLVGCGPQSSEQPITVKSPVSNLALVIPRGYFLVPPPKDGLLSKATAHAFITDYPNFNYKSPANLQAFREIGSLNVVQFVVRFGPSMSIDALFRHKLNWYGKERDRLKDPTTGLSTFRTRRDATSPFKNNSVFYSETPDKVFIECGPVRPNQHARCEMSFSWEGLVVTADFNRNKLGEWRTIKDKINSKLNCWHQRAIKFRETTC</sequence>
<accession>A0A2S3YVH9</accession>
<reference evidence="1 2" key="1">
    <citation type="journal article" date="2014" name="Syst. Appl. Microbiol.">
        <title>Microsymbionts of Phaseolus vulgaris in acid and alkaline soils of Mexico.</title>
        <authorList>
            <person name="Verastegui-Valdes M.M."/>
            <person name="Zhang Y.J."/>
            <person name="Rivera-Orduna F.N."/>
            <person name="Cheng H.P."/>
            <person name="Sui X.H."/>
            <person name="Wang E.T."/>
        </authorList>
    </citation>
    <scope>NUCLEOTIDE SEQUENCE [LARGE SCALE GENOMIC DNA]</scope>
    <source>
        <strain evidence="1 2">FG01</strain>
    </source>
</reference>
<protein>
    <submittedName>
        <fullName evidence="1">Uncharacterized protein</fullName>
    </submittedName>
</protein>
<evidence type="ECO:0000313" key="2">
    <source>
        <dbReference type="Proteomes" id="UP000237511"/>
    </source>
</evidence>
<proteinExistence type="predicted"/>
<dbReference type="EMBL" id="LODU01000002">
    <property type="protein sequence ID" value="POH35640.1"/>
    <property type="molecule type" value="Genomic_DNA"/>
</dbReference>
<dbReference type="AlphaFoldDB" id="A0A2S3YVH9"/>
<evidence type="ECO:0000313" key="1">
    <source>
        <dbReference type="EMBL" id="POH35640.1"/>
    </source>
</evidence>
<comment type="caution">
    <text evidence="1">The sequence shown here is derived from an EMBL/GenBank/DDBJ whole genome shotgun (WGS) entry which is preliminary data.</text>
</comment>
<gene>
    <name evidence="1" type="ORF">ATY31_02210</name>
</gene>